<protein>
    <submittedName>
        <fullName evidence="1">Uncharacterized protein</fullName>
    </submittedName>
</protein>
<reference evidence="1 2" key="1">
    <citation type="submission" date="2013-03" db="EMBL/GenBank/DDBJ databases">
        <authorList>
            <person name="Warren W."/>
            <person name="Wilson R.K."/>
        </authorList>
    </citation>
    <scope>NUCLEOTIDE SEQUENCE</scope>
</reference>
<keyword evidence="2" id="KW-1185">Reference proteome</keyword>
<dbReference type="PANTHER" id="PTHR12138">
    <property type="entry name" value="PRIMATE-EXPANDED PROTEIN FAMILY"/>
    <property type="match status" value="1"/>
</dbReference>
<organism evidence="1 2">
    <name type="scientific">Macaca fascicularis</name>
    <name type="common">Crab-eating macaque</name>
    <name type="synonym">Cynomolgus monkey</name>
    <dbReference type="NCBI Taxonomy" id="9541"/>
    <lineage>
        <taxon>Eukaryota</taxon>
        <taxon>Metazoa</taxon>
        <taxon>Chordata</taxon>
        <taxon>Craniata</taxon>
        <taxon>Vertebrata</taxon>
        <taxon>Euteleostomi</taxon>
        <taxon>Mammalia</taxon>
        <taxon>Eutheria</taxon>
        <taxon>Euarchontoglires</taxon>
        <taxon>Primates</taxon>
        <taxon>Haplorrhini</taxon>
        <taxon>Catarrhini</taxon>
        <taxon>Cercopithecidae</taxon>
        <taxon>Cercopithecinae</taxon>
        <taxon>Macaca</taxon>
    </lineage>
</organism>
<proteinExistence type="predicted"/>
<dbReference type="GeneTree" id="ENSGT01120000271815"/>
<name>A0A7N9CD60_MACFA</name>
<sequence>MTHCSLDLPGSSNPPTLAAQVAGTTGVHHHAQLIFLFFVEVGFHHVVQAGLELLDLSNLPALASQSVRIPGMSRRTWPRTQIKDIPIGRAWWLTLVIPALWEAKGVRSRGQEFETSLASIVKPRLY</sequence>
<dbReference type="AlphaFoldDB" id="A0A7N9CD60"/>
<dbReference type="Ensembl" id="ENSMFAT00000090253.1">
    <property type="protein sequence ID" value="ENSMFAP00000048628.1"/>
    <property type="gene ID" value="ENSMFAG00000062260.1"/>
</dbReference>
<reference evidence="1" key="3">
    <citation type="submission" date="2025-09" db="UniProtKB">
        <authorList>
            <consortium name="Ensembl"/>
        </authorList>
    </citation>
    <scope>IDENTIFICATION</scope>
</reference>
<dbReference type="PANTHER" id="PTHR12138:SF133">
    <property type="entry name" value="SECRETED PROTEIN"/>
    <property type="match status" value="1"/>
</dbReference>
<dbReference type="PRINTS" id="PR02045">
    <property type="entry name" value="F138DOMAIN"/>
</dbReference>
<accession>A0A7N9CD60</accession>
<dbReference type="Proteomes" id="UP000233100">
    <property type="component" value="Chromosome 10"/>
</dbReference>
<reference evidence="1" key="2">
    <citation type="submission" date="2025-08" db="UniProtKB">
        <authorList>
            <consortium name="Ensembl"/>
        </authorList>
    </citation>
    <scope>IDENTIFICATION</scope>
</reference>
<evidence type="ECO:0000313" key="2">
    <source>
        <dbReference type="Proteomes" id="UP000233100"/>
    </source>
</evidence>
<evidence type="ECO:0000313" key="1">
    <source>
        <dbReference type="Ensembl" id="ENSMFAP00000048628.1"/>
    </source>
</evidence>